<evidence type="ECO:0000256" key="1">
    <source>
        <dbReference type="ARBA" id="ARBA00008945"/>
    </source>
</evidence>
<organism evidence="11 12">
    <name type="scientific">Ensete ventricosum</name>
    <name type="common">Abyssinian banana</name>
    <name type="synonym">Musa ensete</name>
    <dbReference type="NCBI Taxonomy" id="4639"/>
    <lineage>
        <taxon>Eukaryota</taxon>
        <taxon>Viridiplantae</taxon>
        <taxon>Streptophyta</taxon>
        <taxon>Embryophyta</taxon>
        <taxon>Tracheophyta</taxon>
        <taxon>Spermatophyta</taxon>
        <taxon>Magnoliopsida</taxon>
        <taxon>Liliopsida</taxon>
        <taxon>Zingiberales</taxon>
        <taxon>Musaceae</taxon>
        <taxon>Ensete</taxon>
    </lineage>
</organism>
<evidence type="ECO:0000256" key="3">
    <source>
        <dbReference type="ARBA" id="ARBA00022884"/>
    </source>
</evidence>
<reference evidence="11 12" key="1">
    <citation type="submission" date="2022-12" db="EMBL/GenBank/DDBJ databases">
        <title>Chromosome-scale assembly of the Ensete ventricosum genome.</title>
        <authorList>
            <person name="Dussert Y."/>
            <person name="Stocks J."/>
            <person name="Wendawek A."/>
            <person name="Woldeyes F."/>
            <person name="Nichols R.A."/>
            <person name="Borrell J.S."/>
        </authorList>
    </citation>
    <scope>NUCLEOTIDE SEQUENCE [LARGE SCALE GENOMIC DNA]</scope>
    <source>
        <strain evidence="12">cv. Maze</strain>
        <tissue evidence="11">Seeds</tissue>
    </source>
</reference>
<comment type="similarity">
    <text evidence="1 7">Belongs to the universal ribosomal protein uS5 family.</text>
</comment>
<evidence type="ECO:0000256" key="5">
    <source>
        <dbReference type="ARBA" id="ARBA00023274"/>
    </source>
</evidence>
<dbReference type="GO" id="GO:0005840">
    <property type="term" value="C:ribosome"/>
    <property type="evidence" value="ECO:0007669"/>
    <property type="project" value="UniProtKB-KW"/>
</dbReference>
<evidence type="ECO:0000256" key="9">
    <source>
        <dbReference type="SAM" id="MobiDB-lite"/>
    </source>
</evidence>
<dbReference type="Gene3D" id="3.30.160.20">
    <property type="match status" value="1"/>
</dbReference>
<protein>
    <recommendedName>
        <fullName evidence="10">S5 DRBM domain-containing protein</fullName>
    </recommendedName>
</protein>
<dbReference type="Pfam" id="PF03719">
    <property type="entry name" value="Ribosomal_S5_C"/>
    <property type="match status" value="1"/>
</dbReference>
<evidence type="ECO:0000256" key="2">
    <source>
        <dbReference type="ARBA" id="ARBA00022730"/>
    </source>
</evidence>
<proteinExistence type="inferred from homology"/>
<keyword evidence="12" id="KW-1185">Reference proteome</keyword>
<dbReference type="FunFam" id="3.30.230.10:FF:000002">
    <property type="entry name" value="30S ribosomal protein S5"/>
    <property type="match status" value="1"/>
</dbReference>
<keyword evidence="3" id="KW-0694">RNA-binding</keyword>
<dbReference type="InterPro" id="IPR020568">
    <property type="entry name" value="Ribosomal_Su5_D2-typ_SF"/>
</dbReference>
<gene>
    <name evidence="11" type="ORF">OPV22_018757</name>
</gene>
<evidence type="ECO:0000256" key="6">
    <source>
        <dbReference type="PROSITE-ProRule" id="PRU00268"/>
    </source>
</evidence>
<comment type="caution">
    <text evidence="11">The sequence shown here is derived from an EMBL/GenBank/DDBJ whole genome shotgun (WGS) entry which is preliminary data.</text>
</comment>
<feature type="domain" description="S5 DRBM" evidence="10">
    <location>
        <begin position="265"/>
        <end position="328"/>
    </location>
</feature>
<dbReference type="GO" id="GO:0006412">
    <property type="term" value="P:translation"/>
    <property type="evidence" value="ECO:0007669"/>
    <property type="project" value="InterPro"/>
</dbReference>
<accession>A0AAV8QUX4</accession>
<dbReference type="AlphaFoldDB" id="A0AAV8QUX4"/>
<dbReference type="InterPro" id="IPR014721">
    <property type="entry name" value="Ribsml_uS5_D2-typ_fold_subgr"/>
</dbReference>
<dbReference type="InterPro" id="IPR013810">
    <property type="entry name" value="Ribosomal_uS5_N"/>
</dbReference>
<dbReference type="GO" id="GO:0005737">
    <property type="term" value="C:cytoplasm"/>
    <property type="evidence" value="ECO:0007669"/>
    <property type="project" value="UniProtKB-ARBA"/>
</dbReference>
<dbReference type="EMBL" id="JAQQAF010000005">
    <property type="protein sequence ID" value="KAJ8486272.1"/>
    <property type="molecule type" value="Genomic_DNA"/>
</dbReference>
<feature type="coiled-coil region" evidence="8">
    <location>
        <begin position="218"/>
        <end position="245"/>
    </location>
</feature>
<name>A0AAV8QUX4_ENSVE</name>
<dbReference type="Proteomes" id="UP001222027">
    <property type="component" value="Unassembled WGS sequence"/>
</dbReference>
<dbReference type="PROSITE" id="PS50881">
    <property type="entry name" value="S5_DSRBD"/>
    <property type="match status" value="1"/>
</dbReference>
<evidence type="ECO:0000256" key="4">
    <source>
        <dbReference type="ARBA" id="ARBA00022980"/>
    </source>
</evidence>
<dbReference type="SUPFAM" id="SSF54211">
    <property type="entry name" value="Ribosomal protein S5 domain 2-like"/>
    <property type="match status" value="1"/>
</dbReference>
<evidence type="ECO:0000313" key="12">
    <source>
        <dbReference type="Proteomes" id="UP001222027"/>
    </source>
</evidence>
<keyword evidence="8" id="KW-0175">Coiled coil</keyword>
<evidence type="ECO:0000256" key="7">
    <source>
        <dbReference type="RuleBase" id="RU003823"/>
    </source>
</evidence>
<dbReference type="Pfam" id="PF00333">
    <property type="entry name" value="Ribosomal_S5"/>
    <property type="match status" value="1"/>
</dbReference>
<sequence>MPSGLTFPLPLSSRINGGNVHLVSPPCLRPPRESPRSASSTPSIPPPFPTSSSILSANPVMGDRVVQDLLAELERAKQLAREERRKAGIAVDGEDEDEEDYMGFVPLIEKLGKMKVKDSDSIDRFWVPTDSESDDDEKFSPDEVKKRLDEFEKKCKRHSELFKNFAVAETLDEAHKWMTKIDKFEQRHLKLPLEYRVIGLEEDDEDFSETKEKDNILIEKFNAIEEKLEEKLAELDRAFERKAGQWLDCCPVGQSKGQYLSSHGFDVKVIDVNRTCKVTKGGQLVKYTASLATGNYHGVVGFAKAKGPTAKIAVQRAYEKCFQNLHYVEQYEDHTIAHAIQSKYEKTKIYLCPGPMRSGMSAAVRTVETVLYLAGFCNVKSKIIGSRNPLNIETPKDVQEKFGRTVVETYLL</sequence>
<evidence type="ECO:0000259" key="10">
    <source>
        <dbReference type="PROSITE" id="PS50881"/>
    </source>
</evidence>
<keyword evidence="5 6" id="KW-0687">Ribonucleoprotein</keyword>
<dbReference type="GO" id="GO:0003729">
    <property type="term" value="F:mRNA binding"/>
    <property type="evidence" value="ECO:0007669"/>
    <property type="project" value="UniProtKB-ARBA"/>
</dbReference>
<dbReference type="GO" id="GO:0003735">
    <property type="term" value="F:structural constituent of ribosome"/>
    <property type="evidence" value="ECO:0007669"/>
    <property type="project" value="UniProtKB-UniRule"/>
</dbReference>
<dbReference type="GO" id="GO:0019843">
    <property type="term" value="F:rRNA binding"/>
    <property type="evidence" value="ECO:0007669"/>
    <property type="project" value="UniProtKB-KW"/>
</dbReference>
<evidence type="ECO:0000313" key="11">
    <source>
        <dbReference type="EMBL" id="KAJ8486272.1"/>
    </source>
</evidence>
<evidence type="ECO:0000256" key="8">
    <source>
        <dbReference type="SAM" id="Coils"/>
    </source>
</evidence>
<keyword evidence="4 6" id="KW-0689">Ribosomal protein</keyword>
<dbReference type="GO" id="GO:1990904">
    <property type="term" value="C:ribonucleoprotein complex"/>
    <property type="evidence" value="ECO:0007669"/>
    <property type="project" value="UniProtKB-UniRule"/>
</dbReference>
<keyword evidence="2" id="KW-0699">rRNA-binding</keyword>
<dbReference type="PANTHER" id="PTHR48432:SF1">
    <property type="entry name" value="S5 DRBM DOMAIN-CONTAINING PROTEIN"/>
    <property type="match status" value="1"/>
</dbReference>
<feature type="region of interest" description="Disordered" evidence="9">
    <location>
        <begin position="1"/>
        <end position="56"/>
    </location>
</feature>
<dbReference type="InterPro" id="IPR005324">
    <property type="entry name" value="Ribosomal_uS5_C"/>
</dbReference>
<dbReference type="SUPFAM" id="SSF54768">
    <property type="entry name" value="dsRNA-binding domain-like"/>
    <property type="match status" value="1"/>
</dbReference>
<dbReference type="Gene3D" id="3.30.230.10">
    <property type="match status" value="1"/>
</dbReference>
<dbReference type="InterPro" id="IPR000851">
    <property type="entry name" value="Ribosomal_uS5"/>
</dbReference>
<dbReference type="PANTHER" id="PTHR48432">
    <property type="entry name" value="S5 DRBM DOMAIN-CONTAINING PROTEIN"/>
    <property type="match status" value="1"/>
</dbReference>